<keyword evidence="4" id="KW-1185">Reference proteome</keyword>
<accession>A0A2N5N3J6</accession>
<feature type="region of interest" description="Disordered" evidence="1">
    <location>
        <begin position="67"/>
        <end position="88"/>
    </location>
</feature>
<gene>
    <name evidence="3" type="ORF">B8V81_3346</name>
</gene>
<dbReference type="AlphaFoldDB" id="A0A2N5N3J6"/>
<name>A0A2N5N3J6_9BACL</name>
<keyword evidence="2" id="KW-1133">Transmembrane helix</keyword>
<evidence type="ECO:0000313" key="3">
    <source>
        <dbReference type="EMBL" id="PLT44915.1"/>
    </source>
</evidence>
<dbReference type="Proteomes" id="UP000234789">
    <property type="component" value="Unassembled WGS sequence"/>
</dbReference>
<organism evidence="3 4">
    <name type="scientific">Paenibacillus pasadenensis</name>
    <dbReference type="NCBI Taxonomy" id="217090"/>
    <lineage>
        <taxon>Bacteria</taxon>
        <taxon>Bacillati</taxon>
        <taxon>Bacillota</taxon>
        <taxon>Bacilli</taxon>
        <taxon>Bacillales</taxon>
        <taxon>Paenibacillaceae</taxon>
        <taxon>Paenibacillus</taxon>
    </lineage>
</organism>
<dbReference type="RefSeq" id="WP_101808767.1">
    <property type="nucleotide sequence ID" value="NZ_BIMM01000022.1"/>
</dbReference>
<dbReference type="OrthoDB" id="2639081at2"/>
<protein>
    <submittedName>
        <fullName evidence="3">Uncharacterized protein</fullName>
    </submittedName>
</protein>
<evidence type="ECO:0000256" key="2">
    <source>
        <dbReference type="SAM" id="Phobius"/>
    </source>
</evidence>
<keyword evidence="2" id="KW-0472">Membrane</keyword>
<proteinExistence type="predicted"/>
<sequence length="153" mass="15975">MEPIRPLHEDHIKQFCGMPVCMILKDGTRHVGMLTACRDGHIFLNGGEEHHDRRFLSAGISAAKTAKPSKVKGKKGKAAKSADLEPEAHTQAFPFRPGYPYGPGAAEGGAQGFGYPGGPGGYPGGYPGGFPPYGFGAAIGVSLAALAFLLLLI</sequence>
<comment type="caution">
    <text evidence="3">The sequence shown here is derived from an EMBL/GenBank/DDBJ whole genome shotgun (WGS) entry which is preliminary data.</text>
</comment>
<dbReference type="EMBL" id="NFEZ01000004">
    <property type="protein sequence ID" value="PLT44915.1"/>
    <property type="molecule type" value="Genomic_DNA"/>
</dbReference>
<keyword evidence="2" id="KW-0812">Transmembrane</keyword>
<feature type="transmembrane region" description="Helical" evidence="2">
    <location>
        <begin position="133"/>
        <end position="152"/>
    </location>
</feature>
<evidence type="ECO:0000256" key="1">
    <source>
        <dbReference type="SAM" id="MobiDB-lite"/>
    </source>
</evidence>
<evidence type="ECO:0000313" key="4">
    <source>
        <dbReference type="Proteomes" id="UP000234789"/>
    </source>
</evidence>
<reference evidence="3 4" key="1">
    <citation type="submission" date="2017-05" db="EMBL/GenBank/DDBJ databases">
        <title>Functional genome analysis of Paenibacillus pasadenensis strain R16: insights on endophytic life style and antifungal activity.</title>
        <authorList>
            <person name="Passera A."/>
            <person name="Marcolungo L."/>
            <person name="Casati P."/>
            <person name="Brasca M."/>
            <person name="Quaglino F."/>
            <person name="Delledonne M."/>
        </authorList>
    </citation>
    <scope>NUCLEOTIDE SEQUENCE [LARGE SCALE GENOMIC DNA]</scope>
    <source>
        <strain evidence="3 4">R16</strain>
    </source>
</reference>
<feature type="compositionally biased region" description="Basic residues" evidence="1">
    <location>
        <begin position="67"/>
        <end position="78"/>
    </location>
</feature>